<dbReference type="KEGG" id="abg:Asbog_02574"/>
<proteinExistence type="predicted"/>
<organism evidence="1 2">
    <name type="scientific">Asaia bogorensis NBRC 16594</name>
    <dbReference type="NCBI Taxonomy" id="1231624"/>
    <lineage>
        <taxon>Bacteria</taxon>
        <taxon>Pseudomonadati</taxon>
        <taxon>Pseudomonadota</taxon>
        <taxon>Alphaproteobacteria</taxon>
        <taxon>Acetobacterales</taxon>
        <taxon>Acetobacteraceae</taxon>
        <taxon>Asaia</taxon>
    </lineage>
</organism>
<keyword evidence="2" id="KW-1185">Reference proteome</keyword>
<dbReference type="Proteomes" id="UP000321287">
    <property type="component" value="Unassembled WGS sequence"/>
</dbReference>
<gene>
    <name evidence="1" type="ORF">ABO01nite_27900</name>
</gene>
<sequence length="136" mass="14603">MKPVQHLPRRIVALSDDSLLPLLSQSGFSVPYAVISGEGLGPIMGFPWWCALTEGLTVPTIFDAGYAASLAACALREGQKWVICTADAPSIETVRDIARQCGGHLLTTRPAALALGRPPYNAYRIGQLHQYLAPES</sequence>
<evidence type="ECO:0000313" key="1">
    <source>
        <dbReference type="EMBL" id="GEL54783.1"/>
    </source>
</evidence>
<evidence type="ECO:0000313" key="2">
    <source>
        <dbReference type="Proteomes" id="UP000321287"/>
    </source>
</evidence>
<protein>
    <submittedName>
        <fullName evidence="1">Uncharacterized protein</fullName>
    </submittedName>
</protein>
<comment type="caution">
    <text evidence="1">The sequence shown here is derived from an EMBL/GenBank/DDBJ whole genome shotgun (WGS) entry which is preliminary data.</text>
</comment>
<dbReference type="AlphaFoldDB" id="A0AAN4R404"/>
<accession>A0AAN4R404</accession>
<name>A0AAN4R404_9PROT</name>
<reference evidence="1 2" key="1">
    <citation type="submission" date="2019-07" db="EMBL/GenBank/DDBJ databases">
        <title>Whole genome shotgun sequence of Asaia bogorensis NBRC 16594.</title>
        <authorList>
            <person name="Hosoyama A."/>
            <person name="Uohara A."/>
            <person name="Ohji S."/>
            <person name="Ichikawa N."/>
        </authorList>
    </citation>
    <scope>NUCLEOTIDE SEQUENCE [LARGE SCALE GENOMIC DNA]</scope>
    <source>
        <strain evidence="1 2">NBRC 16594</strain>
    </source>
</reference>
<dbReference type="EMBL" id="BJVS01000009">
    <property type="protein sequence ID" value="GEL54783.1"/>
    <property type="molecule type" value="Genomic_DNA"/>
</dbReference>